<dbReference type="Pfam" id="PF01261">
    <property type="entry name" value="AP_endonuc_2"/>
    <property type="match status" value="1"/>
</dbReference>
<sequence length="303" mass="33235">MASKQTRRSFLGKLGVAAAALPFISYVNSAQAAVPGLKLGYSAITWGGNDRQAVKEISSLGFKGIQLRSNALKEFGDKPEELHKLLAQHRLELAMFSSGNANINTGDDEAVIQQHVDHARFVKALGGQYIQVTNSSRPKEGTPSTADLQQYGRLLNEIGKRTSEIGILTAYHNHMHQLGETPEEVDVIIENSNEQYVKLLLDVAHYHQGGGDPAQAIQKYKGRLKALHLKDVRPVPEEGPKAYKFVELGQGEVDLPAVFDALQQINFQGWGIVELDSVPDKGKTPLQCAQVSRNYLKGKGMRV</sequence>
<dbReference type="InterPro" id="IPR036237">
    <property type="entry name" value="Xyl_isomerase-like_sf"/>
</dbReference>
<name>A0ABW4X4S1_9BACT</name>
<dbReference type="EMBL" id="JBHUHV010000058">
    <property type="protein sequence ID" value="MFD2069156.1"/>
    <property type="molecule type" value="Genomic_DNA"/>
</dbReference>
<gene>
    <name evidence="3" type="ORF">ACFSKU_19895</name>
</gene>
<dbReference type="GO" id="GO:0016853">
    <property type="term" value="F:isomerase activity"/>
    <property type="evidence" value="ECO:0007669"/>
    <property type="project" value="UniProtKB-KW"/>
</dbReference>
<dbReference type="RefSeq" id="WP_229957326.1">
    <property type="nucleotide sequence ID" value="NZ_JAJJWI010000001.1"/>
</dbReference>
<dbReference type="PANTHER" id="PTHR12110">
    <property type="entry name" value="HYDROXYPYRUVATE ISOMERASE"/>
    <property type="match status" value="1"/>
</dbReference>
<keyword evidence="1" id="KW-0732">Signal</keyword>
<evidence type="ECO:0000313" key="4">
    <source>
        <dbReference type="Proteomes" id="UP001597369"/>
    </source>
</evidence>
<dbReference type="PANTHER" id="PTHR12110:SF41">
    <property type="entry name" value="INOSOSE DEHYDRATASE"/>
    <property type="match status" value="1"/>
</dbReference>
<dbReference type="InterPro" id="IPR013022">
    <property type="entry name" value="Xyl_isomerase-like_TIM-brl"/>
</dbReference>
<evidence type="ECO:0000313" key="3">
    <source>
        <dbReference type="EMBL" id="MFD2069156.1"/>
    </source>
</evidence>
<dbReference type="InterPro" id="IPR050312">
    <property type="entry name" value="IolE/XylAMocC-like"/>
</dbReference>
<accession>A0ABW4X4S1</accession>
<reference evidence="4" key="1">
    <citation type="journal article" date="2019" name="Int. J. Syst. Evol. Microbiol.">
        <title>The Global Catalogue of Microorganisms (GCM) 10K type strain sequencing project: providing services to taxonomists for standard genome sequencing and annotation.</title>
        <authorList>
            <consortium name="The Broad Institute Genomics Platform"/>
            <consortium name="The Broad Institute Genome Sequencing Center for Infectious Disease"/>
            <person name="Wu L."/>
            <person name="Ma J."/>
        </authorList>
    </citation>
    <scope>NUCLEOTIDE SEQUENCE [LARGE SCALE GENOMIC DNA]</scope>
    <source>
        <strain evidence="4">JCM 16545</strain>
    </source>
</reference>
<evidence type="ECO:0000256" key="1">
    <source>
        <dbReference type="SAM" id="SignalP"/>
    </source>
</evidence>
<evidence type="ECO:0000259" key="2">
    <source>
        <dbReference type="Pfam" id="PF01261"/>
    </source>
</evidence>
<dbReference type="NCBIfam" id="TIGR01409">
    <property type="entry name" value="TAT_signal_seq"/>
    <property type="match status" value="1"/>
</dbReference>
<dbReference type="Proteomes" id="UP001597369">
    <property type="component" value="Unassembled WGS sequence"/>
</dbReference>
<feature type="signal peptide" evidence="1">
    <location>
        <begin position="1"/>
        <end position="32"/>
    </location>
</feature>
<dbReference type="PROSITE" id="PS51318">
    <property type="entry name" value="TAT"/>
    <property type="match status" value="1"/>
</dbReference>
<comment type="caution">
    <text evidence="3">The sequence shown here is derived from an EMBL/GenBank/DDBJ whole genome shotgun (WGS) entry which is preliminary data.</text>
</comment>
<dbReference type="InterPro" id="IPR019546">
    <property type="entry name" value="TAT_signal_bac_arc"/>
</dbReference>
<proteinExistence type="predicted"/>
<feature type="domain" description="Xylose isomerase-like TIM barrel" evidence="2">
    <location>
        <begin position="55"/>
        <end position="277"/>
    </location>
</feature>
<keyword evidence="4" id="KW-1185">Reference proteome</keyword>
<organism evidence="3 4">
    <name type="scientific">Pontibacter silvestris</name>
    <dbReference type="NCBI Taxonomy" id="2305183"/>
    <lineage>
        <taxon>Bacteria</taxon>
        <taxon>Pseudomonadati</taxon>
        <taxon>Bacteroidota</taxon>
        <taxon>Cytophagia</taxon>
        <taxon>Cytophagales</taxon>
        <taxon>Hymenobacteraceae</taxon>
        <taxon>Pontibacter</taxon>
    </lineage>
</organism>
<dbReference type="SUPFAM" id="SSF51658">
    <property type="entry name" value="Xylose isomerase-like"/>
    <property type="match status" value="1"/>
</dbReference>
<protein>
    <submittedName>
        <fullName evidence="3">Sugar phosphate isomerase/epimerase family protein</fullName>
    </submittedName>
</protein>
<keyword evidence="3" id="KW-0413">Isomerase</keyword>
<dbReference type="Gene3D" id="3.20.20.150">
    <property type="entry name" value="Divalent-metal-dependent TIM barrel enzymes"/>
    <property type="match status" value="1"/>
</dbReference>
<dbReference type="InterPro" id="IPR006311">
    <property type="entry name" value="TAT_signal"/>
</dbReference>
<feature type="chain" id="PRO_5046243975" evidence="1">
    <location>
        <begin position="33"/>
        <end position="303"/>
    </location>
</feature>